<name>A0A9D4CVZ1_DREPO</name>
<accession>A0A9D4CVZ1</accession>
<evidence type="ECO:0000313" key="4">
    <source>
        <dbReference type="EMBL" id="KAH3734488.1"/>
    </source>
</evidence>
<feature type="chain" id="PRO_5039110344" evidence="3">
    <location>
        <begin position="19"/>
        <end position="781"/>
    </location>
</feature>
<dbReference type="EMBL" id="JAIWYP010000011">
    <property type="protein sequence ID" value="KAH3734488.1"/>
    <property type="molecule type" value="Genomic_DNA"/>
</dbReference>
<gene>
    <name evidence="4" type="ORF">DPMN_040927</name>
</gene>
<dbReference type="Proteomes" id="UP000828390">
    <property type="component" value="Unassembled WGS sequence"/>
</dbReference>
<feature type="compositionally biased region" description="Polar residues" evidence="1">
    <location>
        <begin position="409"/>
        <end position="418"/>
    </location>
</feature>
<reference evidence="4" key="1">
    <citation type="journal article" date="2019" name="bioRxiv">
        <title>The Genome of the Zebra Mussel, Dreissena polymorpha: A Resource for Invasive Species Research.</title>
        <authorList>
            <person name="McCartney M.A."/>
            <person name="Auch B."/>
            <person name="Kono T."/>
            <person name="Mallez S."/>
            <person name="Zhang Y."/>
            <person name="Obille A."/>
            <person name="Becker A."/>
            <person name="Abrahante J.E."/>
            <person name="Garbe J."/>
            <person name="Badalamenti J.P."/>
            <person name="Herman A."/>
            <person name="Mangelson H."/>
            <person name="Liachko I."/>
            <person name="Sullivan S."/>
            <person name="Sone E.D."/>
            <person name="Koren S."/>
            <person name="Silverstein K.A.T."/>
            <person name="Beckman K.B."/>
            <person name="Gohl D.M."/>
        </authorList>
    </citation>
    <scope>NUCLEOTIDE SEQUENCE</scope>
    <source>
        <strain evidence="4">Duluth1</strain>
        <tissue evidence="4">Whole animal</tissue>
    </source>
</reference>
<keyword evidence="2" id="KW-0812">Transmembrane</keyword>
<dbReference type="AlphaFoldDB" id="A0A9D4CVZ1"/>
<keyword evidence="2" id="KW-1133">Transmembrane helix</keyword>
<evidence type="ECO:0000256" key="1">
    <source>
        <dbReference type="SAM" id="MobiDB-lite"/>
    </source>
</evidence>
<comment type="caution">
    <text evidence="4">The sequence shown here is derived from an EMBL/GenBank/DDBJ whole genome shotgun (WGS) entry which is preliminary data.</text>
</comment>
<organism evidence="4 5">
    <name type="scientific">Dreissena polymorpha</name>
    <name type="common">Zebra mussel</name>
    <name type="synonym">Mytilus polymorpha</name>
    <dbReference type="NCBI Taxonomy" id="45954"/>
    <lineage>
        <taxon>Eukaryota</taxon>
        <taxon>Metazoa</taxon>
        <taxon>Spiralia</taxon>
        <taxon>Lophotrochozoa</taxon>
        <taxon>Mollusca</taxon>
        <taxon>Bivalvia</taxon>
        <taxon>Autobranchia</taxon>
        <taxon>Heteroconchia</taxon>
        <taxon>Euheterodonta</taxon>
        <taxon>Imparidentia</taxon>
        <taxon>Neoheterodontei</taxon>
        <taxon>Myida</taxon>
        <taxon>Dreissenoidea</taxon>
        <taxon>Dreissenidae</taxon>
        <taxon>Dreissena</taxon>
    </lineage>
</organism>
<feature type="region of interest" description="Disordered" evidence="1">
    <location>
        <begin position="409"/>
        <end position="432"/>
    </location>
</feature>
<proteinExistence type="predicted"/>
<evidence type="ECO:0000256" key="3">
    <source>
        <dbReference type="SAM" id="SignalP"/>
    </source>
</evidence>
<evidence type="ECO:0000256" key="2">
    <source>
        <dbReference type="SAM" id="Phobius"/>
    </source>
</evidence>
<dbReference type="OrthoDB" id="6130740at2759"/>
<feature type="transmembrane region" description="Helical" evidence="2">
    <location>
        <begin position="679"/>
        <end position="706"/>
    </location>
</feature>
<feature type="signal peptide" evidence="3">
    <location>
        <begin position="1"/>
        <end position="18"/>
    </location>
</feature>
<evidence type="ECO:0000313" key="5">
    <source>
        <dbReference type="Proteomes" id="UP000828390"/>
    </source>
</evidence>
<protein>
    <submittedName>
        <fullName evidence="4">Uncharacterized protein</fullName>
    </submittedName>
</protein>
<keyword evidence="2" id="KW-0472">Membrane</keyword>
<keyword evidence="3" id="KW-0732">Signal</keyword>
<reference evidence="4" key="2">
    <citation type="submission" date="2020-11" db="EMBL/GenBank/DDBJ databases">
        <authorList>
            <person name="McCartney M.A."/>
            <person name="Auch B."/>
            <person name="Kono T."/>
            <person name="Mallez S."/>
            <person name="Becker A."/>
            <person name="Gohl D.M."/>
            <person name="Silverstein K.A.T."/>
            <person name="Koren S."/>
            <person name="Bechman K.B."/>
            <person name="Herman A."/>
            <person name="Abrahante J.E."/>
            <person name="Garbe J."/>
        </authorList>
    </citation>
    <scope>NUCLEOTIDE SEQUENCE</scope>
    <source>
        <strain evidence="4">Duluth1</strain>
        <tissue evidence="4">Whole animal</tissue>
    </source>
</reference>
<keyword evidence="5" id="KW-1185">Reference proteome</keyword>
<dbReference type="PROSITE" id="PS51257">
    <property type="entry name" value="PROKAR_LIPOPROTEIN"/>
    <property type="match status" value="1"/>
</dbReference>
<sequence>MAKITLLIFGIVVASCSAQFGFNRNERFQERQQFPLPQRQTPLPFLHPFVANQRQQQQPLRLEPRWDQMQSVEPFGGLSPPSATEKKCFTLARRPFFMTRIVQYPCDRRTPGMQVVRSFMGPMGPICMSYIREPVFRYFKIPVCCPGYIDQREKCFPINNMGPMVPRIPQQQPERQQEPQMPPVHNHERMMNMASMMRQAMVHRAQKDMARRRAMLLIDMRNRNQQQQQQYFMPQQQRDQPEPEMRMMPHMPQGPPPMSRMFHMYNIHRNMMEQRRQEQQQQQQPQPRIAFLRFPSHSTPPMPHPVKQPPLNGGRFISLIRRPFNPQSPFPFVTRPSLPAPPMYNLMNMNMNTPPMIMNASPMRRIIPRIVLSTRTTIIPLAKLREFNTNIQNAPTQEAAPVMKYTQTPDQSASQEQTPYEALSKKDDKFPTIPEPKPQDSMFQADGFQGVYPHFGGGPDSEAFQETSTDGFQDVELPQMPVEMPDLIMEQAPPNTLNQESCIVQLESAVKTCLKDNGIDVPDVMSAFEPFNEDKSRLLCASEDAIFKCISDALQKCGQKNDVSLARDMLLETAQTVKSMCDLREANVPEVRPDTASPAASTADTSVENVDALPATDVKLAAIAEKPQVKSATPEKIMAVKSTAHTEDAPAPEAAAIDHHVQEAIQHEVHVQEVRIKEYLVPILLGAGVGFIALVLVVSLIVCCCCKRRLNKKMKIAKECEKPPLQDAIFTIGIAPPTYETHGIPPMYYEEAKGVKITAGSPAVVAGTDAELVEAGNNTQI</sequence>